<dbReference type="InterPro" id="IPR029063">
    <property type="entry name" value="SAM-dependent_MTases_sf"/>
</dbReference>
<organism evidence="3 4">
    <name type="scientific">Candidatus Tenderia electrophaga</name>
    <dbReference type="NCBI Taxonomy" id="1748243"/>
    <lineage>
        <taxon>Bacteria</taxon>
        <taxon>Pseudomonadati</taxon>
        <taxon>Pseudomonadota</taxon>
        <taxon>Gammaproteobacteria</taxon>
        <taxon>Candidatus Tenderiales</taxon>
        <taxon>Candidatus Tenderiaceae</taxon>
        <taxon>Candidatus Tenderia</taxon>
    </lineage>
</organism>
<dbReference type="InterPro" id="IPR002052">
    <property type="entry name" value="DNA_methylase_N6_adenine_CS"/>
</dbReference>
<dbReference type="KEGG" id="tee:Tel_16850"/>
<accession>A0A0S2TIL8</accession>
<keyword evidence="4" id="KW-1185">Reference proteome</keyword>
<keyword evidence="3" id="KW-0614">Plasmid</keyword>
<dbReference type="SUPFAM" id="SSF53335">
    <property type="entry name" value="S-adenosyl-L-methionine-dependent methyltransferases"/>
    <property type="match status" value="2"/>
</dbReference>
<sequence>MNKADWLAEEVAKAVGAGKTWECETVDFSDPDRPATCIEVDFPIIPINQIAAIEGNAGKPIYQMSKWWARRRSSVFRSMLLASAIKAPDDPAEAAKLVWDCYYGNHQRKGAFKQLKVADIFMGGGTTVVEGSRLGMQMVGNELNPVAWFVVKNELAQVDKAEVEALLAEIEAEVKPQIMPFYACECPRGHKGQWTRISTGETMGEDFDPLTLSPQERKDYRYHGPEIIYSFWAKHGPCQVTGCGHRTPIMTSPVMAVKTLSVKTWSRTCSHCGEQYDLEERDARMAPAVSLVVAETERPFAVARLNQYSGEPESADCPCCGKTETFGKLGKGKRKKVELSLLVHPQWLEGEASRDEQGHPYGGSVEDPIDATVRWNQARAQTCKLIEVRGKLPESITCPDTGTVILTGNEGGTVPKRSNYACGACGTVQDVLRTVKASGKTGPVAIYGHQGYCPHCYEEGQTYGGRFFIDGSDPSAFDSACKEWEARKDSDLEDYWPRSELPFGFMTHKLNGGIPNHGFTHWWKMFNPRQLLVLCQLLKAINIGGEHSDPVRDFVLGAFQNFLRNQNMFSFWHKKLDKLAPALSNSNFHPKNNVVEVGVFPPMGYGPWSSTVEVLHKAHNWRINPWELVHNERLSTHNESLSEFVAGNSEKVECGDPIQDAEVFCASSTDLSMLSSGSHDLVVTDPPFGGLLHYSELSDFFYVWLRLALKDRYPEYFGPEYTPKTLEAVANRARHPGRDEETGLENADRFYQRLLTECWREAGRILKPGGLLSFTFHHSEDAPWVSVLESLFDAGFYLEATYPIRSDETKGAGEFGSRKIEYDIIHVCRKRIEDPKPISWAKLRRQVLRDVRDLQDLLEHHQEEGLPEADVQVIRRGKALEYFSRHYGQVYKDQDTSMTVLEALLGINQLLDEEAGGIKEPPPHNAEPFTRMLLRLFDGINQLPRDQLQKFLRGTGIGPSDFASRGWVYEEKKIFHLTSPLELAQSWVGRHRRGMQSDYEQAMFLIGACFEGSGINASETLNNDNFKPHPALGAILTWFKTRGADSPTRNAATTAASLYQSWASRNQDKVKQLSLFERMGEEED</sequence>
<keyword evidence="1" id="KW-0489">Methyltransferase</keyword>
<name>A0A0S2TIL8_9GAMM</name>
<dbReference type="Gene3D" id="3.40.50.150">
    <property type="entry name" value="Vaccinia Virus protein VP39"/>
    <property type="match status" value="2"/>
</dbReference>
<protein>
    <recommendedName>
        <fullName evidence="5">DNA methylase</fullName>
    </recommendedName>
</protein>
<dbReference type="GO" id="GO:0008168">
    <property type="term" value="F:methyltransferase activity"/>
    <property type="evidence" value="ECO:0007669"/>
    <property type="project" value="UniProtKB-KW"/>
</dbReference>
<dbReference type="EMBL" id="CP013100">
    <property type="protein sequence ID" value="ALP54996.1"/>
    <property type="molecule type" value="Genomic_DNA"/>
</dbReference>
<dbReference type="AlphaFoldDB" id="A0A0S2TIL8"/>
<gene>
    <name evidence="3" type="ORF">Tel_16850</name>
</gene>
<evidence type="ECO:0000313" key="3">
    <source>
        <dbReference type="EMBL" id="ALP54996.1"/>
    </source>
</evidence>
<evidence type="ECO:0000256" key="1">
    <source>
        <dbReference type="ARBA" id="ARBA00022603"/>
    </source>
</evidence>
<keyword evidence="2" id="KW-0808">Transferase</keyword>
<reference evidence="3" key="1">
    <citation type="submission" date="2015-10" db="EMBL/GenBank/DDBJ databases">
        <title>Description of Candidatus Tenderia electrophaga gen. nov, sp. nov., an Uncultivated Electroautotroph from a Biocathode Enrichment.</title>
        <authorList>
            <person name="Eddie B.J."/>
            <person name="Malanoski A.P."/>
            <person name="Wang Z."/>
            <person name="Hall R.J."/>
            <person name="Oh S.D."/>
            <person name="Heiner C."/>
            <person name="Lin B."/>
            <person name="Strycharz-Glaven S.M."/>
        </authorList>
    </citation>
    <scope>NUCLEOTIDE SEQUENCE [LARGE SCALE GENOMIC DNA]</scope>
    <source>
        <strain evidence="3">NRL1</strain>
        <plasmid evidence="3">unnamed</plasmid>
    </source>
</reference>
<evidence type="ECO:0008006" key="5">
    <source>
        <dbReference type="Google" id="ProtNLM"/>
    </source>
</evidence>
<proteinExistence type="predicted"/>
<geneLocation type="plasmid" evidence="3 4">
    <name>unnamed</name>
</geneLocation>
<evidence type="ECO:0000313" key="4">
    <source>
        <dbReference type="Proteomes" id="UP000055136"/>
    </source>
</evidence>
<dbReference type="GO" id="GO:0003676">
    <property type="term" value="F:nucleic acid binding"/>
    <property type="evidence" value="ECO:0007669"/>
    <property type="project" value="InterPro"/>
</dbReference>
<dbReference type="GO" id="GO:0032259">
    <property type="term" value="P:methylation"/>
    <property type="evidence" value="ECO:0007669"/>
    <property type="project" value="UniProtKB-KW"/>
</dbReference>
<evidence type="ECO:0000256" key="2">
    <source>
        <dbReference type="ARBA" id="ARBA00022679"/>
    </source>
</evidence>
<dbReference type="PROSITE" id="PS00092">
    <property type="entry name" value="N6_MTASE"/>
    <property type="match status" value="1"/>
</dbReference>
<dbReference type="Proteomes" id="UP000055136">
    <property type="component" value="Plasmid unnamed"/>
</dbReference>